<reference evidence="1" key="1">
    <citation type="journal article" date="2020" name="Nature">
        <title>Giant virus diversity and host interactions through global metagenomics.</title>
        <authorList>
            <person name="Schulz F."/>
            <person name="Roux S."/>
            <person name="Paez-Espino D."/>
            <person name="Jungbluth S."/>
            <person name="Walsh D.A."/>
            <person name="Denef V.J."/>
            <person name="McMahon K.D."/>
            <person name="Konstantinidis K.T."/>
            <person name="Eloe-Fadrosh E.A."/>
            <person name="Kyrpides N.C."/>
            <person name="Woyke T."/>
        </authorList>
    </citation>
    <scope>NUCLEOTIDE SEQUENCE</scope>
    <source>
        <strain evidence="1">GVMAG-M-3300021185-45</strain>
    </source>
</reference>
<protein>
    <submittedName>
        <fullName evidence="1">Uncharacterized protein</fullName>
    </submittedName>
</protein>
<organism evidence="1">
    <name type="scientific">viral metagenome</name>
    <dbReference type="NCBI Taxonomy" id="1070528"/>
    <lineage>
        <taxon>unclassified sequences</taxon>
        <taxon>metagenomes</taxon>
        <taxon>organismal metagenomes</taxon>
    </lineage>
</organism>
<accession>A0A6C0CIM5</accession>
<name>A0A6C0CIM5_9ZZZZ</name>
<dbReference type="EMBL" id="MN739429">
    <property type="protein sequence ID" value="QHT04448.1"/>
    <property type="molecule type" value="Genomic_DNA"/>
</dbReference>
<dbReference type="AlphaFoldDB" id="A0A6C0CIM5"/>
<sequence length="211" mass="24891">MVLTGAMARQLENQQTIEQETLYPHTSPEIQEVLDAIEDVPIEYLSLIKEYNWNSIKEMMEILFICQCCERHQRNKPHVSDLENGHTGSYRWSNREQRDDDCQCPCRQEARLFCKIINDPCYFIPKKKIYEHSDENSEFLEPDVGYSNIYHRDIDLGCMCEDCIQEEHKEDKYENRCLECGEDMGPQNPRQLCGKTYCRNITERDDDGSIS</sequence>
<proteinExistence type="predicted"/>
<evidence type="ECO:0000313" key="1">
    <source>
        <dbReference type="EMBL" id="QHT04448.1"/>
    </source>
</evidence>